<dbReference type="InterPro" id="IPR009081">
    <property type="entry name" value="PP-bd_ACP"/>
</dbReference>
<evidence type="ECO:0000256" key="2">
    <source>
        <dbReference type="ARBA" id="ARBA00005194"/>
    </source>
</evidence>
<keyword evidence="4" id="KW-0813">Transport</keyword>
<dbReference type="GO" id="GO:0000036">
    <property type="term" value="F:acyl carrier activity"/>
    <property type="evidence" value="ECO:0007669"/>
    <property type="project" value="TreeGrafter"/>
</dbReference>
<evidence type="ECO:0000313" key="17">
    <source>
        <dbReference type="Proteomes" id="UP001151582"/>
    </source>
</evidence>
<dbReference type="InterPro" id="IPR006162">
    <property type="entry name" value="Ppantetheine_attach_site"/>
</dbReference>
<dbReference type="InterPro" id="IPR036736">
    <property type="entry name" value="ACP-like_sf"/>
</dbReference>
<dbReference type="Gene3D" id="1.10.1200.10">
    <property type="entry name" value="ACP-like"/>
    <property type="match status" value="1"/>
</dbReference>
<sequence length="150" mass="16082">MLRPTMLRSAAARCLSSVSRAATARASFVAMAKPATAALMYTVNGSAVTARMSPTALSGCRYYSGAAPLTHDKIQERVLDVLRDFDKVNVDRLSVDAEFYGDLGLDSLDIIEVVMAIEEEFSIDLPDKVAEEIKTVPQAIEAIANAEGAI</sequence>
<evidence type="ECO:0000256" key="7">
    <source>
        <dbReference type="ARBA" id="ARBA00022553"/>
    </source>
</evidence>
<evidence type="ECO:0000256" key="3">
    <source>
        <dbReference type="ARBA" id="ARBA00010930"/>
    </source>
</evidence>
<evidence type="ECO:0000256" key="9">
    <source>
        <dbReference type="ARBA" id="ARBA00022946"/>
    </source>
</evidence>
<protein>
    <recommendedName>
        <fullName evidence="14">Acyl carrier protein</fullName>
    </recommendedName>
</protein>
<evidence type="ECO:0000259" key="15">
    <source>
        <dbReference type="PROSITE" id="PS50075"/>
    </source>
</evidence>
<comment type="caution">
    <text evidence="16">The sequence shown here is derived from an EMBL/GenBank/DDBJ whole genome shotgun (WGS) entry which is preliminary data.</text>
</comment>
<keyword evidence="11" id="KW-0443">Lipid metabolism</keyword>
<dbReference type="AlphaFoldDB" id="A0A9W8B038"/>
<keyword evidence="6 14" id="KW-0444">Lipid biosynthesis</keyword>
<comment type="subcellular location">
    <subcellularLocation>
        <location evidence="1">Mitochondrion</location>
    </subcellularLocation>
</comment>
<proteinExistence type="inferred from homology"/>
<gene>
    <name evidence="16" type="primary">ACP2</name>
    <name evidence="16" type="ORF">H4R34_003390</name>
</gene>
<dbReference type="HAMAP" id="MF_01217">
    <property type="entry name" value="Acyl_carrier"/>
    <property type="match status" value="1"/>
</dbReference>
<evidence type="ECO:0000256" key="1">
    <source>
        <dbReference type="ARBA" id="ARBA00004173"/>
    </source>
</evidence>
<organism evidence="16 17">
    <name type="scientific">Dimargaris verticillata</name>
    <dbReference type="NCBI Taxonomy" id="2761393"/>
    <lineage>
        <taxon>Eukaryota</taxon>
        <taxon>Fungi</taxon>
        <taxon>Fungi incertae sedis</taxon>
        <taxon>Zoopagomycota</taxon>
        <taxon>Kickxellomycotina</taxon>
        <taxon>Dimargaritomycetes</taxon>
        <taxon>Dimargaritales</taxon>
        <taxon>Dimargaritaceae</taxon>
        <taxon>Dimargaris</taxon>
    </lineage>
</organism>
<evidence type="ECO:0000256" key="13">
    <source>
        <dbReference type="ARBA" id="ARBA00023160"/>
    </source>
</evidence>
<accession>A0A9W8B038</accession>
<evidence type="ECO:0000256" key="11">
    <source>
        <dbReference type="ARBA" id="ARBA00023098"/>
    </source>
</evidence>
<evidence type="ECO:0000256" key="4">
    <source>
        <dbReference type="ARBA" id="ARBA00022448"/>
    </source>
</evidence>
<name>A0A9W8B038_9FUNG</name>
<evidence type="ECO:0000256" key="8">
    <source>
        <dbReference type="ARBA" id="ARBA00022832"/>
    </source>
</evidence>
<keyword evidence="17" id="KW-1185">Reference proteome</keyword>
<keyword evidence="7" id="KW-0597">Phosphoprotein</keyword>
<keyword evidence="13 14" id="KW-0275">Fatty acid biosynthesis</keyword>
<dbReference type="Proteomes" id="UP001151582">
    <property type="component" value="Unassembled WGS sequence"/>
</dbReference>
<evidence type="ECO:0000313" key="16">
    <source>
        <dbReference type="EMBL" id="KAJ1977936.1"/>
    </source>
</evidence>
<dbReference type="NCBIfam" id="TIGR00517">
    <property type="entry name" value="acyl_carrier"/>
    <property type="match status" value="1"/>
</dbReference>
<dbReference type="PROSITE" id="PS50075">
    <property type="entry name" value="CARRIER"/>
    <property type="match status" value="1"/>
</dbReference>
<dbReference type="PANTHER" id="PTHR20863:SF28">
    <property type="entry name" value="ACYL CARRIER PROTEIN, MITOCHONDRIAL"/>
    <property type="match status" value="1"/>
</dbReference>
<keyword evidence="12" id="KW-0496">Mitochondrion</keyword>
<dbReference type="OrthoDB" id="448946at2759"/>
<keyword evidence="10" id="KW-0249">Electron transport</keyword>
<dbReference type="SUPFAM" id="SSF47336">
    <property type="entry name" value="ACP-like"/>
    <property type="match status" value="1"/>
</dbReference>
<evidence type="ECO:0000256" key="5">
    <source>
        <dbReference type="ARBA" id="ARBA00022450"/>
    </source>
</evidence>
<keyword evidence="9" id="KW-0809">Transit peptide</keyword>
<keyword evidence="8" id="KW-0276">Fatty acid metabolism</keyword>
<dbReference type="PROSITE" id="PS00012">
    <property type="entry name" value="PHOSPHOPANTETHEINE"/>
    <property type="match status" value="1"/>
</dbReference>
<dbReference type="InterPro" id="IPR003231">
    <property type="entry name" value="ACP"/>
</dbReference>
<comment type="pathway">
    <text evidence="2">Lipid metabolism; fatty acid biosynthesis.</text>
</comment>
<evidence type="ECO:0000256" key="10">
    <source>
        <dbReference type="ARBA" id="ARBA00022982"/>
    </source>
</evidence>
<reference evidence="16" key="1">
    <citation type="submission" date="2022-07" db="EMBL/GenBank/DDBJ databases">
        <title>Phylogenomic reconstructions and comparative analyses of Kickxellomycotina fungi.</title>
        <authorList>
            <person name="Reynolds N.K."/>
            <person name="Stajich J.E."/>
            <person name="Barry K."/>
            <person name="Grigoriev I.V."/>
            <person name="Crous P."/>
            <person name="Smith M.E."/>
        </authorList>
    </citation>
    <scope>NUCLEOTIDE SEQUENCE</scope>
    <source>
        <strain evidence="16">RSA 567</strain>
    </source>
</reference>
<comment type="similarity">
    <text evidence="3">Belongs to the acyl carrier protein (ACP) family.</text>
</comment>
<dbReference type="FunFam" id="1.10.1200.10:FF:000003">
    <property type="entry name" value="Acyl carrier protein"/>
    <property type="match status" value="1"/>
</dbReference>
<dbReference type="Pfam" id="PF00550">
    <property type="entry name" value="PP-binding"/>
    <property type="match status" value="1"/>
</dbReference>
<evidence type="ECO:0000256" key="12">
    <source>
        <dbReference type="ARBA" id="ARBA00023128"/>
    </source>
</evidence>
<dbReference type="PANTHER" id="PTHR20863">
    <property type="entry name" value="ACYL CARRIER PROTEIN"/>
    <property type="match status" value="1"/>
</dbReference>
<comment type="function">
    <text evidence="14">Carrier of the growing fatty acid chain in fatty acid biosynthesis.</text>
</comment>
<dbReference type="GO" id="GO:0099128">
    <property type="term" value="C:mitochondrial [2Fe-2S] assembly complex"/>
    <property type="evidence" value="ECO:0007669"/>
    <property type="project" value="UniProtKB-ARBA"/>
</dbReference>
<feature type="domain" description="Carrier" evidence="15">
    <location>
        <begin position="72"/>
        <end position="147"/>
    </location>
</feature>
<dbReference type="GO" id="GO:0000035">
    <property type="term" value="F:acyl binding"/>
    <property type="evidence" value="ECO:0007669"/>
    <property type="project" value="TreeGrafter"/>
</dbReference>
<evidence type="ECO:0000256" key="14">
    <source>
        <dbReference type="RuleBase" id="RU000722"/>
    </source>
</evidence>
<keyword evidence="5 14" id="KW-0596">Phosphopantetheine</keyword>
<dbReference type="EMBL" id="JANBQB010000310">
    <property type="protein sequence ID" value="KAJ1977936.1"/>
    <property type="molecule type" value="Genomic_DNA"/>
</dbReference>
<evidence type="ECO:0000256" key="6">
    <source>
        <dbReference type="ARBA" id="ARBA00022516"/>
    </source>
</evidence>